<keyword evidence="4" id="KW-1185">Reference proteome</keyword>
<dbReference type="InterPro" id="IPR055338">
    <property type="entry name" value="YqfX-like"/>
</dbReference>
<dbReference type="PANTHER" id="PTHR40040">
    <property type="entry name" value="SMALL HYDROPHOBIC PROTEIN-RELATED"/>
    <property type="match status" value="1"/>
</dbReference>
<evidence type="ECO:0000313" key="3">
    <source>
        <dbReference type="EMBL" id="CAH1213988.1"/>
    </source>
</evidence>
<dbReference type="PANTHER" id="PTHR40040:SF1">
    <property type="entry name" value="MEMBRANE PROTEIN"/>
    <property type="match status" value="1"/>
</dbReference>
<name>A0ABN8GRV8_9BACL</name>
<proteinExistence type="predicted"/>
<evidence type="ECO:0008006" key="5">
    <source>
        <dbReference type="Google" id="ProtNLM"/>
    </source>
</evidence>
<feature type="transmembrane region" description="Helical" evidence="2">
    <location>
        <begin position="64"/>
        <end position="93"/>
    </location>
</feature>
<dbReference type="Proteomes" id="UP000838686">
    <property type="component" value="Unassembled WGS sequence"/>
</dbReference>
<sequence>MGHHSRNGSHNGKRSERSHKPDKSHQEEMAAELAVPGVMGNASDGERREYARKETRSAGVAVGWAGLAIALISWFIWPVLLGISAAVLGFIAFRQGSRGLGTWSITLGLISALAYLILIPLYYALT</sequence>
<keyword evidence="2" id="KW-1133">Transmembrane helix</keyword>
<keyword evidence="2" id="KW-0472">Membrane</keyword>
<feature type="region of interest" description="Disordered" evidence="1">
    <location>
        <begin position="1"/>
        <end position="32"/>
    </location>
</feature>
<protein>
    <recommendedName>
        <fullName evidence="5">DUF4190 domain-containing protein</fullName>
    </recommendedName>
</protein>
<reference evidence="3" key="1">
    <citation type="submission" date="2022-01" db="EMBL/GenBank/DDBJ databases">
        <authorList>
            <person name="Criscuolo A."/>
        </authorList>
    </citation>
    <scope>NUCLEOTIDE SEQUENCE</scope>
    <source>
        <strain evidence="3">CIP111893</strain>
    </source>
</reference>
<organism evidence="3 4">
    <name type="scientific">Paenibacillus plantiphilus</name>
    <dbReference type="NCBI Taxonomy" id="2905650"/>
    <lineage>
        <taxon>Bacteria</taxon>
        <taxon>Bacillati</taxon>
        <taxon>Bacillota</taxon>
        <taxon>Bacilli</taxon>
        <taxon>Bacillales</taxon>
        <taxon>Paenibacillaceae</taxon>
        <taxon>Paenibacillus</taxon>
    </lineage>
</organism>
<evidence type="ECO:0000256" key="2">
    <source>
        <dbReference type="SAM" id="Phobius"/>
    </source>
</evidence>
<gene>
    <name evidence="3" type="ORF">PAECIP111893_03749</name>
</gene>
<accession>A0ABN8GRV8</accession>
<evidence type="ECO:0000256" key="1">
    <source>
        <dbReference type="SAM" id="MobiDB-lite"/>
    </source>
</evidence>
<feature type="transmembrane region" description="Helical" evidence="2">
    <location>
        <begin position="105"/>
        <end position="125"/>
    </location>
</feature>
<dbReference type="EMBL" id="CAKMMF010000022">
    <property type="protein sequence ID" value="CAH1213988.1"/>
    <property type="molecule type" value="Genomic_DNA"/>
</dbReference>
<comment type="caution">
    <text evidence="3">The sequence shown here is derived from an EMBL/GenBank/DDBJ whole genome shotgun (WGS) entry which is preliminary data.</text>
</comment>
<evidence type="ECO:0000313" key="4">
    <source>
        <dbReference type="Proteomes" id="UP000838686"/>
    </source>
</evidence>
<dbReference type="RefSeq" id="WP_236344109.1">
    <property type="nucleotide sequence ID" value="NZ_CAKMMF010000022.1"/>
</dbReference>
<keyword evidence="2" id="KW-0812">Transmembrane</keyword>
<feature type="compositionally biased region" description="Basic and acidic residues" evidence="1">
    <location>
        <begin position="13"/>
        <end position="28"/>
    </location>
</feature>